<reference evidence="1 2" key="1">
    <citation type="journal article" date="2018" name="Front. Plant Sci.">
        <title>Red Clover (Trifolium pratense) and Zigzag Clover (T. medium) - A Picture of Genomic Similarities and Differences.</title>
        <authorList>
            <person name="Dluhosova J."/>
            <person name="Istvanek J."/>
            <person name="Nedelnik J."/>
            <person name="Repkova J."/>
        </authorList>
    </citation>
    <scope>NUCLEOTIDE SEQUENCE [LARGE SCALE GENOMIC DNA]</scope>
    <source>
        <strain evidence="2">cv. 10/8</strain>
        <tissue evidence="1">Leaf</tissue>
    </source>
</reference>
<protein>
    <submittedName>
        <fullName evidence="1">Uncharacterized protein</fullName>
    </submittedName>
</protein>
<keyword evidence="2" id="KW-1185">Reference proteome</keyword>
<accession>A0A392RI76</accession>
<organism evidence="1 2">
    <name type="scientific">Trifolium medium</name>
    <dbReference type="NCBI Taxonomy" id="97028"/>
    <lineage>
        <taxon>Eukaryota</taxon>
        <taxon>Viridiplantae</taxon>
        <taxon>Streptophyta</taxon>
        <taxon>Embryophyta</taxon>
        <taxon>Tracheophyta</taxon>
        <taxon>Spermatophyta</taxon>
        <taxon>Magnoliopsida</taxon>
        <taxon>eudicotyledons</taxon>
        <taxon>Gunneridae</taxon>
        <taxon>Pentapetalae</taxon>
        <taxon>rosids</taxon>
        <taxon>fabids</taxon>
        <taxon>Fabales</taxon>
        <taxon>Fabaceae</taxon>
        <taxon>Papilionoideae</taxon>
        <taxon>50 kb inversion clade</taxon>
        <taxon>NPAAA clade</taxon>
        <taxon>Hologalegina</taxon>
        <taxon>IRL clade</taxon>
        <taxon>Trifolieae</taxon>
        <taxon>Trifolium</taxon>
    </lineage>
</organism>
<name>A0A392RI76_9FABA</name>
<dbReference type="Proteomes" id="UP000265520">
    <property type="component" value="Unassembled WGS sequence"/>
</dbReference>
<evidence type="ECO:0000313" key="2">
    <source>
        <dbReference type="Proteomes" id="UP000265520"/>
    </source>
</evidence>
<proteinExistence type="predicted"/>
<dbReference type="EMBL" id="LXQA010223904">
    <property type="protein sequence ID" value="MCI35490.1"/>
    <property type="molecule type" value="Genomic_DNA"/>
</dbReference>
<comment type="caution">
    <text evidence="1">The sequence shown here is derived from an EMBL/GenBank/DDBJ whole genome shotgun (WGS) entry which is preliminary data.</text>
</comment>
<sequence length="16" mass="1772">MEGLEYGGDEEDEGLE</sequence>
<feature type="non-terminal residue" evidence="1">
    <location>
        <position position="16"/>
    </location>
</feature>
<evidence type="ECO:0000313" key="1">
    <source>
        <dbReference type="EMBL" id="MCI35490.1"/>
    </source>
</evidence>
<dbReference type="AlphaFoldDB" id="A0A392RI76"/>